<keyword evidence="20" id="KW-0560">Oxidoreductase</keyword>
<dbReference type="SUPFAM" id="SSF81464">
    <property type="entry name" value="Cytochrome c oxidase subunit II-like, transmembrane region"/>
    <property type="match status" value="1"/>
</dbReference>
<evidence type="ECO:0000256" key="14">
    <source>
        <dbReference type="RuleBase" id="RU000456"/>
    </source>
</evidence>
<feature type="signal peptide" evidence="17">
    <location>
        <begin position="1"/>
        <end position="20"/>
    </location>
</feature>
<evidence type="ECO:0000256" key="2">
    <source>
        <dbReference type="ARBA" id="ARBA00007866"/>
    </source>
</evidence>
<dbReference type="GO" id="GO:0042773">
    <property type="term" value="P:ATP synthesis coupled electron transport"/>
    <property type="evidence" value="ECO:0007669"/>
    <property type="project" value="TreeGrafter"/>
</dbReference>
<keyword evidence="21" id="KW-1185">Reference proteome</keyword>
<sequence length="302" mass="33393">MKTVLASLLAVAVSGGAANAAKPEQWQFTLQPAATPIMEQIVWFEEYTFWFIIPIVLLVLFLLLFVVFRFRESRNPVPSRTSHNTIIEVIWTAAPVLILLLIAIPSFNLLTAQYTPDTEPELTVKATGYQWYWGYEYQPAEGAEDAEAVSYDSIILADGDREGSGKTDLEEYPRLLAVDNEMVVPVDTTVRLLVTGADVIHAFAMPAFGIKNDAVPGRINETWFRAEREGLYYGQCSEICGKDHAFMPIAIRVVSRDQYNNFIQSAGGDLQGAFTQLLASIEADKSKKLADASVGASPTMTE</sequence>
<keyword evidence="11 16" id="KW-0472">Membrane</keyword>
<evidence type="ECO:0000313" key="21">
    <source>
        <dbReference type="Proteomes" id="UP000281094"/>
    </source>
</evidence>
<dbReference type="GO" id="GO:0005507">
    <property type="term" value="F:copper ion binding"/>
    <property type="evidence" value="ECO:0007669"/>
    <property type="project" value="InterPro"/>
</dbReference>
<evidence type="ECO:0000256" key="9">
    <source>
        <dbReference type="ARBA" id="ARBA00022989"/>
    </source>
</evidence>
<dbReference type="PROSITE" id="PS00078">
    <property type="entry name" value="COX2"/>
    <property type="match status" value="1"/>
</dbReference>
<reference evidence="20 21" key="1">
    <citation type="submission" date="2018-10" db="EMBL/GenBank/DDBJ databases">
        <title>Notoacmeibacter sp. M2BS9Y-3-1, whole genome shotgun sequence.</title>
        <authorList>
            <person name="Tuo L."/>
        </authorList>
    </citation>
    <scope>NUCLEOTIDE SEQUENCE [LARGE SCALE GENOMIC DNA]</scope>
    <source>
        <strain evidence="20 21">M2BS9Y-3-1</strain>
    </source>
</reference>
<evidence type="ECO:0000256" key="17">
    <source>
        <dbReference type="SAM" id="SignalP"/>
    </source>
</evidence>
<keyword evidence="10 15" id="KW-0186">Copper</keyword>
<dbReference type="NCBIfam" id="TIGR02866">
    <property type="entry name" value="CoxB"/>
    <property type="match status" value="1"/>
</dbReference>
<keyword evidence="5 14" id="KW-0812">Transmembrane</keyword>
<dbReference type="InterPro" id="IPR034210">
    <property type="entry name" value="CcO_II_C"/>
</dbReference>
<dbReference type="GO" id="GO:0004129">
    <property type="term" value="F:cytochrome-c oxidase activity"/>
    <property type="evidence" value="ECO:0007669"/>
    <property type="project" value="UniProtKB-EC"/>
</dbReference>
<protein>
    <recommendedName>
        <fullName evidence="15">Cytochrome c oxidase subunit 2</fullName>
        <ecNumber evidence="15">7.1.1.9</ecNumber>
    </recommendedName>
</protein>
<evidence type="ECO:0000256" key="16">
    <source>
        <dbReference type="SAM" id="Phobius"/>
    </source>
</evidence>
<comment type="catalytic activity">
    <reaction evidence="13 15">
        <text>4 Fe(II)-[cytochrome c] + O2 + 8 H(+)(in) = 4 Fe(III)-[cytochrome c] + 2 H2O + 4 H(+)(out)</text>
        <dbReference type="Rhea" id="RHEA:11436"/>
        <dbReference type="Rhea" id="RHEA-COMP:10350"/>
        <dbReference type="Rhea" id="RHEA-COMP:14399"/>
        <dbReference type="ChEBI" id="CHEBI:15377"/>
        <dbReference type="ChEBI" id="CHEBI:15378"/>
        <dbReference type="ChEBI" id="CHEBI:15379"/>
        <dbReference type="ChEBI" id="CHEBI:29033"/>
        <dbReference type="ChEBI" id="CHEBI:29034"/>
        <dbReference type="EC" id="7.1.1.9"/>
    </reaction>
</comment>
<feature type="domain" description="Cytochrome oxidase subunit II transmembrane region profile" evidence="19">
    <location>
        <begin position="22"/>
        <end position="117"/>
    </location>
</feature>
<dbReference type="InterPro" id="IPR014222">
    <property type="entry name" value="Cyt_c_oxidase_su2"/>
</dbReference>
<keyword evidence="9 16" id="KW-1133">Transmembrane helix</keyword>
<evidence type="ECO:0000256" key="3">
    <source>
        <dbReference type="ARBA" id="ARBA00022448"/>
    </source>
</evidence>
<organism evidence="20 21">
    <name type="scientific">Notoacmeibacter ruber</name>
    <dbReference type="NCBI Taxonomy" id="2670375"/>
    <lineage>
        <taxon>Bacteria</taxon>
        <taxon>Pseudomonadati</taxon>
        <taxon>Pseudomonadota</taxon>
        <taxon>Alphaproteobacteria</taxon>
        <taxon>Hyphomicrobiales</taxon>
        <taxon>Notoacmeibacteraceae</taxon>
        <taxon>Notoacmeibacter</taxon>
    </lineage>
</organism>
<dbReference type="EC" id="7.1.1.9" evidence="15"/>
<comment type="similarity">
    <text evidence="2 14">Belongs to the cytochrome c oxidase subunit 2 family.</text>
</comment>
<dbReference type="InterPro" id="IPR045187">
    <property type="entry name" value="CcO_II"/>
</dbReference>
<comment type="subcellular location">
    <subcellularLocation>
        <location evidence="14">Cell membrane</location>
        <topology evidence="14">Multi-pass membrane protein</topology>
    </subcellularLocation>
    <subcellularLocation>
        <location evidence="1">Membrane</location>
        <topology evidence="1">Multi-pass membrane protein</topology>
    </subcellularLocation>
</comment>
<dbReference type="Proteomes" id="UP000281094">
    <property type="component" value="Unassembled WGS sequence"/>
</dbReference>
<accession>A0A3L7JG46</accession>
<dbReference type="Pfam" id="PF00116">
    <property type="entry name" value="COX2"/>
    <property type="match status" value="1"/>
</dbReference>
<evidence type="ECO:0000256" key="5">
    <source>
        <dbReference type="ARBA" id="ARBA00022692"/>
    </source>
</evidence>
<dbReference type="InterPro" id="IPR008972">
    <property type="entry name" value="Cupredoxin"/>
</dbReference>
<keyword evidence="17" id="KW-0732">Signal</keyword>
<dbReference type="PANTHER" id="PTHR22888:SF9">
    <property type="entry name" value="CYTOCHROME C OXIDASE SUBUNIT 2"/>
    <property type="match status" value="1"/>
</dbReference>
<dbReference type="Pfam" id="PF02790">
    <property type="entry name" value="COX2_TM"/>
    <property type="match status" value="1"/>
</dbReference>
<evidence type="ECO:0000256" key="10">
    <source>
        <dbReference type="ARBA" id="ARBA00023008"/>
    </source>
</evidence>
<dbReference type="PANTHER" id="PTHR22888">
    <property type="entry name" value="CYTOCHROME C OXIDASE, SUBUNIT II"/>
    <property type="match status" value="1"/>
</dbReference>
<evidence type="ECO:0000259" key="18">
    <source>
        <dbReference type="PROSITE" id="PS50857"/>
    </source>
</evidence>
<feature type="transmembrane region" description="Helical" evidence="16">
    <location>
        <begin position="89"/>
        <end position="110"/>
    </location>
</feature>
<keyword evidence="4 14" id="KW-0679">Respiratory chain</keyword>
<keyword evidence="8 14" id="KW-0249">Electron transport</keyword>
<feature type="domain" description="Cytochrome oxidase subunit II copper A binding" evidence="18">
    <location>
        <begin position="119"/>
        <end position="265"/>
    </location>
</feature>
<keyword evidence="7" id="KW-1278">Translocase</keyword>
<evidence type="ECO:0000313" key="20">
    <source>
        <dbReference type="EMBL" id="RLQ87452.1"/>
    </source>
</evidence>
<comment type="function">
    <text evidence="12 15">Subunits I and II form the functional core of the enzyme complex. Electrons originating in cytochrome c are transferred via heme a and Cu(A) to the binuclear center formed by heme a3 and Cu(B).</text>
</comment>
<dbReference type="RefSeq" id="WP_121644420.1">
    <property type="nucleotide sequence ID" value="NZ_RCWN01000001.1"/>
</dbReference>
<proteinExistence type="inferred from homology"/>
<keyword evidence="3 14" id="KW-0813">Transport</keyword>
<evidence type="ECO:0000256" key="13">
    <source>
        <dbReference type="ARBA" id="ARBA00047816"/>
    </source>
</evidence>
<dbReference type="PROSITE" id="PS50999">
    <property type="entry name" value="COX2_TM"/>
    <property type="match status" value="1"/>
</dbReference>
<dbReference type="EMBL" id="RCWN01000001">
    <property type="protein sequence ID" value="RLQ87452.1"/>
    <property type="molecule type" value="Genomic_DNA"/>
</dbReference>
<dbReference type="CDD" id="cd13912">
    <property type="entry name" value="CcO_II_C"/>
    <property type="match status" value="1"/>
</dbReference>
<evidence type="ECO:0000256" key="4">
    <source>
        <dbReference type="ARBA" id="ARBA00022660"/>
    </source>
</evidence>
<dbReference type="Gene3D" id="2.60.40.420">
    <property type="entry name" value="Cupredoxins - blue copper proteins"/>
    <property type="match status" value="1"/>
</dbReference>
<dbReference type="InterPro" id="IPR002429">
    <property type="entry name" value="CcO_II-like_C"/>
</dbReference>
<dbReference type="Gene3D" id="1.10.287.90">
    <property type="match status" value="1"/>
</dbReference>
<dbReference type="GO" id="GO:0016491">
    <property type="term" value="F:oxidoreductase activity"/>
    <property type="evidence" value="ECO:0007669"/>
    <property type="project" value="UniProtKB-KW"/>
</dbReference>
<comment type="cofactor">
    <cofactor evidence="15">
        <name>Cu cation</name>
        <dbReference type="ChEBI" id="CHEBI:23378"/>
    </cofactor>
    <text evidence="15">Binds a copper A center.</text>
</comment>
<gene>
    <name evidence="20" type="primary">coxB</name>
    <name evidence="20" type="ORF">D8780_03755</name>
</gene>
<dbReference type="PROSITE" id="PS50857">
    <property type="entry name" value="COX2_CUA"/>
    <property type="match status" value="1"/>
</dbReference>
<comment type="caution">
    <text evidence="20">The sequence shown here is derived from an EMBL/GenBank/DDBJ whole genome shotgun (WGS) entry which is preliminary data.</text>
</comment>
<dbReference type="GO" id="GO:0005886">
    <property type="term" value="C:plasma membrane"/>
    <property type="evidence" value="ECO:0007669"/>
    <property type="project" value="UniProtKB-SubCell"/>
</dbReference>
<dbReference type="SUPFAM" id="SSF49503">
    <property type="entry name" value="Cupredoxins"/>
    <property type="match status" value="1"/>
</dbReference>
<evidence type="ECO:0000259" key="19">
    <source>
        <dbReference type="PROSITE" id="PS50999"/>
    </source>
</evidence>
<keyword evidence="6 15" id="KW-0479">Metal-binding</keyword>
<dbReference type="AlphaFoldDB" id="A0A3L7JG46"/>
<evidence type="ECO:0000256" key="6">
    <source>
        <dbReference type="ARBA" id="ARBA00022723"/>
    </source>
</evidence>
<evidence type="ECO:0000256" key="7">
    <source>
        <dbReference type="ARBA" id="ARBA00022967"/>
    </source>
</evidence>
<feature type="transmembrane region" description="Helical" evidence="16">
    <location>
        <begin position="47"/>
        <end position="68"/>
    </location>
</feature>
<evidence type="ECO:0000256" key="12">
    <source>
        <dbReference type="ARBA" id="ARBA00024688"/>
    </source>
</evidence>
<evidence type="ECO:0000256" key="8">
    <source>
        <dbReference type="ARBA" id="ARBA00022982"/>
    </source>
</evidence>
<evidence type="ECO:0000256" key="1">
    <source>
        <dbReference type="ARBA" id="ARBA00004141"/>
    </source>
</evidence>
<name>A0A3L7JG46_9HYPH</name>
<evidence type="ECO:0000256" key="11">
    <source>
        <dbReference type="ARBA" id="ARBA00023136"/>
    </source>
</evidence>
<dbReference type="InterPro" id="IPR011759">
    <property type="entry name" value="Cyt_c_oxidase_su2_TM_dom"/>
</dbReference>
<feature type="chain" id="PRO_5018056437" description="Cytochrome c oxidase subunit 2" evidence="17">
    <location>
        <begin position="21"/>
        <end position="302"/>
    </location>
</feature>
<dbReference type="InterPro" id="IPR036257">
    <property type="entry name" value="Cyt_c_oxidase_su2_TM_sf"/>
</dbReference>
<dbReference type="PRINTS" id="PR01166">
    <property type="entry name" value="CYCOXIDASEII"/>
</dbReference>
<evidence type="ECO:0000256" key="15">
    <source>
        <dbReference type="RuleBase" id="RU004024"/>
    </source>
</evidence>
<dbReference type="InterPro" id="IPR001505">
    <property type="entry name" value="Copper_CuA"/>
</dbReference>